<feature type="compositionally biased region" description="Basic residues" evidence="12">
    <location>
        <begin position="458"/>
        <end position="472"/>
    </location>
</feature>
<keyword evidence="7" id="KW-0443">Lipid metabolism</keyword>
<evidence type="ECO:0000256" key="10">
    <source>
        <dbReference type="ARBA" id="ARBA00024073"/>
    </source>
</evidence>
<comment type="similarity">
    <text evidence="3">Belongs to the thiolase-like superfamily. Thiolase family.</text>
</comment>
<dbReference type="InterPro" id="IPR020613">
    <property type="entry name" value="Thiolase_CS"/>
</dbReference>
<keyword evidence="8" id="KW-0576">Peroxisome</keyword>
<evidence type="ECO:0000256" key="11">
    <source>
        <dbReference type="ARBA" id="ARBA00047605"/>
    </source>
</evidence>
<evidence type="ECO:0000313" key="15">
    <source>
        <dbReference type="EMBL" id="TID30898.1"/>
    </source>
</evidence>
<accession>A0A4T0X5Z0</accession>
<dbReference type="EMBL" id="SELW01000088">
    <property type="protein sequence ID" value="TID30898.1"/>
    <property type="molecule type" value="Genomic_DNA"/>
</dbReference>
<feature type="compositionally biased region" description="Polar residues" evidence="12">
    <location>
        <begin position="482"/>
        <end position="504"/>
    </location>
</feature>
<evidence type="ECO:0000259" key="13">
    <source>
        <dbReference type="Pfam" id="PF00108"/>
    </source>
</evidence>
<evidence type="ECO:0000259" key="14">
    <source>
        <dbReference type="Pfam" id="PF02803"/>
    </source>
</evidence>
<evidence type="ECO:0000256" key="7">
    <source>
        <dbReference type="ARBA" id="ARBA00023098"/>
    </source>
</evidence>
<evidence type="ECO:0000256" key="12">
    <source>
        <dbReference type="SAM" id="MobiDB-lite"/>
    </source>
</evidence>
<dbReference type="CDD" id="cd00751">
    <property type="entry name" value="thiolase"/>
    <property type="match status" value="1"/>
</dbReference>
<dbReference type="EC" id="2.3.1.16" evidence="10"/>
<dbReference type="InterPro" id="IPR020615">
    <property type="entry name" value="Thiolase_acyl_enz_int_AS"/>
</dbReference>
<comment type="caution">
    <text evidence="15">The sequence shown here is derived from an EMBL/GenBank/DDBJ whole genome shotgun (WGS) entry which is preliminary data.</text>
</comment>
<proteinExistence type="inferred from homology"/>
<dbReference type="Proteomes" id="UP000307173">
    <property type="component" value="Unassembled WGS sequence"/>
</dbReference>
<dbReference type="InterPro" id="IPR016039">
    <property type="entry name" value="Thiolase-like"/>
</dbReference>
<dbReference type="STRING" id="52247.A0A4T0X5Z0"/>
<dbReference type="PROSITE" id="PS00737">
    <property type="entry name" value="THIOLASE_2"/>
    <property type="match status" value="1"/>
</dbReference>
<dbReference type="Pfam" id="PF02803">
    <property type="entry name" value="Thiolase_C"/>
    <property type="match status" value="1"/>
</dbReference>
<dbReference type="PANTHER" id="PTHR43853">
    <property type="entry name" value="3-KETOACYL-COA THIOLASE, PEROXISOMAL"/>
    <property type="match status" value="1"/>
</dbReference>
<dbReference type="PROSITE" id="PS00098">
    <property type="entry name" value="THIOLASE_1"/>
    <property type="match status" value="1"/>
</dbReference>
<evidence type="ECO:0000256" key="3">
    <source>
        <dbReference type="ARBA" id="ARBA00010982"/>
    </source>
</evidence>
<dbReference type="InterPro" id="IPR002155">
    <property type="entry name" value="Thiolase"/>
</dbReference>
<organism evidence="15 16">
    <name type="scientific">Pichia inconspicua</name>
    <dbReference type="NCBI Taxonomy" id="52247"/>
    <lineage>
        <taxon>Eukaryota</taxon>
        <taxon>Fungi</taxon>
        <taxon>Dikarya</taxon>
        <taxon>Ascomycota</taxon>
        <taxon>Saccharomycotina</taxon>
        <taxon>Pichiomycetes</taxon>
        <taxon>Pichiales</taxon>
        <taxon>Pichiaceae</taxon>
        <taxon>Pichia</taxon>
    </lineage>
</organism>
<dbReference type="InterPro" id="IPR020610">
    <property type="entry name" value="Thiolase_AS"/>
</dbReference>
<evidence type="ECO:0000256" key="5">
    <source>
        <dbReference type="ARBA" id="ARBA00022832"/>
    </source>
</evidence>
<comment type="catalytic activity">
    <reaction evidence="11">
        <text>an acyl-CoA + acetyl-CoA = a 3-oxoacyl-CoA + CoA</text>
        <dbReference type="Rhea" id="RHEA:21564"/>
        <dbReference type="ChEBI" id="CHEBI:57287"/>
        <dbReference type="ChEBI" id="CHEBI:57288"/>
        <dbReference type="ChEBI" id="CHEBI:58342"/>
        <dbReference type="ChEBI" id="CHEBI:90726"/>
        <dbReference type="EC" id="2.3.1.16"/>
    </reaction>
</comment>
<evidence type="ECO:0000313" key="16">
    <source>
        <dbReference type="Proteomes" id="UP000307173"/>
    </source>
</evidence>
<sequence>MNRLQQISNQLRSSITQDHSTKNDDDVVIVGAYRTAITKAGKGSFRDIDSDEILYKLLVKFFKKIKVDTSVIGDVAVGNVLNQGAGVNEHRAAVIAAGIPSEVPFIALNRQCSSGLMAVNDIANKIISGQIDCGLACGVESMSKNFGPQAAPKISKIVQKASEDAKSCLLPMGNTSENVNERFNIDRKVQDEFAARSYNKAERAVSSGLFKDEILPIQVELADFDDDDDDENDDKPIKTKTVIVDTDEGPRKNVTVESLQKIKPAFKKNGASHAGNSSQVSDGAAAVLLMTRKLANSLNLNIMGKYISTACVGVPPDIMGIGPAVAIPKLLNQTNLAQSQIAVYEINEAFAGQALYSIKSNNIDINKVNPRGGAIALGHPLGATGARQVCTLLRELNPGEYGIVSMCIGGGQGAASLIEQRLKGNVILSLSSIVTVADMSETSVPAVNNSTGDDKGKKQYNRKRKNNKKKINTSKNHEMTTETESNNVSSLTKNPNSKNKSVGESTKKESKPQSRALYKELEKLLTHITPITLNGIPINNLSTTPLGFLDKILNDKQNKDEIFMTFFLRPSDSDFPFDIELLSLTLCIPQTYPNKSPSPTIMVLNDDIPRGYSLNIELGFKQIVATVLENRMNRKNHNKTAENVKNVKSSETNNEIDEDELKIEIVGGNDLNGMISTLDKYLEKFLSMEKKDTIKIFKVINKKQEAVSSIEKNKLEGDDSKHTKAVNNKETTLNQERYRGRMFELEKFRQRLVDNNISVFKDNSQGTVYKMCLYFKGDHLTLEFDDSDQIIIEKLYARLTVPKEYLSNSKKFLKLAIDMSNSHNIDLVNSITDTNVRLIFGKLITNISKNFDVFSADIHAINCTNPDPNADTFWTITAQLNFFIHNIQKFMNEKTEFQEWYAANKEFNALSS</sequence>
<dbReference type="GO" id="GO:0010124">
    <property type="term" value="P:phenylacetate catabolic process"/>
    <property type="evidence" value="ECO:0007669"/>
    <property type="project" value="TreeGrafter"/>
</dbReference>
<dbReference type="GO" id="GO:0005777">
    <property type="term" value="C:peroxisome"/>
    <property type="evidence" value="ECO:0007669"/>
    <property type="project" value="UniProtKB-SubCell"/>
</dbReference>
<dbReference type="GO" id="GO:0003988">
    <property type="term" value="F:acetyl-CoA C-acyltransferase activity"/>
    <property type="evidence" value="ECO:0007669"/>
    <property type="project" value="UniProtKB-EC"/>
</dbReference>
<evidence type="ECO:0000256" key="1">
    <source>
        <dbReference type="ARBA" id="ARBA00004275"/>
    </source>
</evidence>
<evidence type="ECO:0000256" key="2">
    <source>
        <dbReference type="ARBA" id="ARBA00004872"/>
    </source>
</evidence>
<dbReference type="InterPro" id="IPR020616">
    <property type="entry name" value="Thiolase_N"/>
</dbReference>
<feature type="compositionally biased region" description="Basic and acidic residues" evidence="12">
    <location>
        <begin position="505"/>
        <end position="514"/>
    </location>
</feature>
<dbReference type="InterPro" id="IPR020617">
    <property type="entry name" value="Thiolase_C"/>
</dbReference>
<gene>
    <name evidence="15" type="ORF">CANINC_000490</name>
</gene>
<evidence type="ECO:0000256" key="8">
    <source>
        <dbReference type="ARBA" id="ARBA00023140"/>
    </source>
</evidence>
<feature type="domain" description="Thiolase C-terminal" evidence="14">
    <location>
        <begin position="301"/>
        <end position="419"/>
    </location>
</feature>
<dbReference type="PROSITE" id="PS00099">
    <property type="entry name" value="THIOLASE_3"/>
    <property type="match status" value="1"/>
</dbReference>
<protein>
    <recommendedName>
        <fullName evidence="10">acetyl-CoA C-acyltransferase</fullName>
        <ecNumber evidence="10">2.3.1.16</ecNumber>
    </recommendedName>
</protein>
<feature type="region of interest" description="Disordered" evidence="12">
    <location>
        <begin position="444"/>
        <end position="514"/>
    </location>
</feature>
<dbReference type="OrthoDB" id="5404651at2759"/>
<evidence type="ECO:0000256" key="4">
    <source>
        <dbReference type="ARBA" id="ARBA00022679"/>
    </source>
</evidence>
<comment type="pathway">
    <text evidence="2">Lipid metabolism; fatty acid metabolism.</text>
</comment>
<dbReference type="NCBIfam" id="TIGR01930">
    <property type="entry name" value="AcCoA-C-Actrans"/>
    <property type="match status" value="1"/>
</dbReference>
<evidence type="ECO:0000256" key="6">
    <source>
        <dbReference type="ARBA" id="ARBA00022946"/>
    </source>
</evidence>
<dbReference type="PANTHER" id="PTHR43853:SF8">
    <property type="entry name" value="3-KETOACYL-COA THIOLASE, PEROXISOMAL"/>
    <property type="match status" value="1"/>
</dbReference>
<dbReference type="Pfam" id="PF00108">
    <property type="entry name" value="Thiolase_N"/>
    <property type="match status" value="1"/>
</dbReference>
<feature type="domain" description="Thiolase N-terminal" evidence="13">
    <location>
        <begin position="27"/>
        <end position="292"/>
    </location>
</feature>
<keyword evidence="5" id="KW-0276">Fatty acid metabolism</keyword>
<keyword evidence="16" id="KW-1185">Reference proteome</keyword>
<keyword evidence="6" id="KW-0809">Transit peptide</keyword>
<comment type="subcellular location">
    <subcellularLocation>
        <location evidence="1">Peroxisome</location>
    </subcellularLocation>
</comment>
<reference evidence="15 16" key="1">
    <citation type="journal article" date="2019" name="Front. Genet.">
        <title>Whole-Genome Sequencing of the Opportunistic Yeast Pathogen Candida inconspicua Uncovers Its Hybrid Origin.</title>
        <authorList>
            <person name="Mixao V."/>
            <person name="Hansen A.P."/>
            <person name="Saus E."/>
            <person name="Boekhout T."/>
            <person name="Lass-Florl C."/>
            <person name="Gabaldon T."/>
        </authorList>
    </citation>
    <scope>NUCLEOTIDE SEQUENCE [LARGE SCALE GENOMIC DNA]</scope>
    <source>
        <strain evidence="15 16">CBS 180</strain>
    </source>
</reference>
<name>A0A4T0X5Z0_9ASCO</name>
<keyword evidence="9" id="KW-0012">Acyltransferase</keyword>
<dbReference type="GO" id="GO:0006635">
    <property type="term" value="P:fatty acid beta-oxidation"/>
    <property type="evidence" value="ECO:0007669"/>
    <property type="project" value="TreeGrafter"/>
</dbReference>
<evidence type="ECO:0000256" key="9">
    <source>
        <dbReference type="ARBA" id="ARBA00023315"/>
    </source>
</evidence>
<keyword evidence="4" id="KW-0808">Transferase</keyword>
<dbReference type="InterPro" id="IPR050215">
    <property type="entry name" value="Thiolase-like_sf_Thiolase"/>
</dbReference>
<dbReference type="SUPFAM" id="SSF53901">
    <property type="entry name" value="Thiolase-like"/>
    <property type="match status" value="2"/>
</dbReference>
<dbReference type="Gene3D" id="3.40.47.10">
    <property type="match status" value="2"/>
</dbReference>
<dbReference type="AlphaFoldDB" id="A0A4T0X5Z0"/>